<gene>
    <name evidence="7" type="ORF">F941_02328</name>
</gene>
<evidence type="ECO:0000313" key="8">
    <source>
        <dbReference type="Proteomes" id="UP000018460"/>
    </source>
</evidence>
<protein>
    <recommendedName>
        <fullName evidence="9">Bax inhibitor-1/YccA family protein</fullName>
    </recommendedName>
</protein>
<evidence type="ECO:0000256" key="5">
    <source>
        <dbReference type="ARBA" id="ARBA00023136"/>
    </source>
</evidence>
<dbReference type="RefSeq" id="WP_005011475.1">
    <property type="nucleotide sequence ID" value="NZ_KB849727.1"/>
</dbReference>
<evidence type="ECO:0000256" key="2">
    <source>
        <dbReference type="ARBA" id="ARBA00010350"/>
    </source>
</evidence>
<comment type="subcellular location">
    <subcellularLocation>
        <location evidence="1">Membrane</location>
        <topology evidence="1">Multi-pass membrane protein</topology>
    </subcellularLocation>
</comment>
<reference evidence="7 8" key="1">
    <citation type="submission" date="2013-02" db="EMBL/GenBank/DDBJ databases">
        <title>The Genome Sequence of Acinetobacter bouvetii CIP 107468.</title>
        <authorList>
            <consortium name="The Broad Institute Genome Sequencing Platform"/>
            <consortium name="The Broad Institute Genome Sequencing Center for Infectious Disease"/>
            <person name="Cerqueira G."/>
            <person name="Feldgarden M."/>
            <person name="Courvalin P."/>
            <person name="Perichon B."/>
            <person name="Grillot-Courvalin C."/>
            <person name="Clermont D."/>
            <person name="Rocha E."/>
            <person name="Yoon E.-J."/>
            <person name="Nemec A."/>
            <person name="Walker B."/>
            <person name="Young S.K."/>
            <person name="Zeng Q."/>
            <person name="Gargeya S."/>
            <person name="Fitzgerald M."/>
            <person name="Haas B."/>
            <person name="Abouelleil A."/>
            <person name="Alvarado L."/>
            <person name="Arachchi H.M."/>
            <person name="Berlin A.M."/>
            <person name="Chapman S.B."/>
            <person name="Dewar J."/>
            <person name="Goldberg J."/>
            <person name="Griggs A."/>
            <person name="Gujja S."/>
            <person name="Hansen M."/>
            <person name="Howarth C."/>
            <person name="Imamovic A."/>
            <person name="Larimer J."/>
            <person name="McCowan C."/>
            <person name="Murphy C."/>
            <person name="Neiman D."/>
            <person name="Pearson M."/>
            <person name="Priest M."/>
            <person name="Roberts A."/>
            <person name="Saif S."/>
            <person name="Shea T."/>
            <person name="Sisk P."/>
            <person name="Sykes S."/>
            <person name="Wortman J."/>
            <person name="Nusbaum C."/>
            <person name="Birren B."/>
        </authorList>
    </citation>
    <scope>NUCLEOTIDE SEQUENCE [LARGE SCALE GENOMIC DNA]</scope>
    <source>
        <strain evidence="7 8">CIP 107468</strain>
    </source>
</reference>
<keyword evidence="3 6" id="KW-0812">Transmembrane</keyword>
<evidence type="ECO:0008006" key="9">
    <source>
        <dbReference type="Google" id="ProtNLM"/>
    </source>
</evidence>
<dbReference type="InterPro" id="IPR006214">
    <property type="entry name" value="Bax_inhibitor_1-related"/>
</dbReference>
<name>N9DHQ0_9GAMM</name>
<dbReference type="PANTHER" id="PTHR23291">
    <property type="entry name" value="BAX INHIBITOR-RELATED"/>
    <property type="match status" value="1"/>
</dbReference>
<accession>N9DHQ0</accession>
<dbReference type="PANTHER" id="PTHR23291:SF50">
    <property type="entry name" value="PROTEIN LIFEGUARD 4"/>
    <property type="match status" value="1"/>
</dbReference>
<evidence type="ECO:0000313" key="7">
    <source>
        <dbReference type="EMBL" id="ENV82129.1"/>
    </source>
</evidence>
<feature type="transmembrane region" description="Helical" evidence="6">
    <location>
        <begin position="72"/>
        <end position="89"/>
    </location>
</feature>
<feature type="transmembrane region" description="Helical" evidence="6">
    <location>
        <begin position="45"/>
        <end position="65"/>
    </location>
</feature>
<sequence length="211" mass="23712">MLSHFSDLSRKDSQFIQRTYQVLFGALALMTLLGIFSYTHLPPASVGPLMLLDSIIWITCGWFGLRNPIKAVFPVFLVITGLCLGQIAHLYRPDVFLTAAVTTMAIFAGTSCYVFFSKKDFSFLRASLNIGFWVILALSVISFFVHISALSLFIGIFGSVIFIGWILYDTSQILMRADQLGYNAHMGAFDLFMDIIGLFSFVRHLFNFIDD</sequence>
<keyword evidence="4 6" id="KW-1133">Transmembrane helix</keyword>
<dbReference type="GO" id="GO:0016020">
    <property type="term" value="C:membrane"/>
    <property type="evidence" value="ECO:0007669"/>
    <property type="project" value="UniProtKB-SubCell"/>
</dbReference>
<dbReference type="Proteomes" id="UP000018460">
    <property type="component" value="Unassembled WGS sequence"/>
</dbReference>
<dbReference type="AlphaFoldDB" id="N9DHQ0"/>
<keyword evidence="5 6" id="KW-0472">Membrane</keyword>
<comment type="caution">
    <text evidence="7">The sequence shown here is derived from an EMBL/GenBank/DDBJ whole genome shotgun (WGS) entry which is preliminary data.</text>
</comment>
<keyword evidence="8" id="KW-1185">Reference proteome</keyword>
<feature type="transmembrane region" description="Helical" evidence="6">
    <location>
        <begin position="95"/>
        <end position="116"/>
    </location>
</feature>
<dbReference type="OrthoDB" id="6689290at2"/>
<dbReference type="PATRIC" id="fig|1120925.3.peg.2461"/>
<dbReference type="EMBL" id="APQD01000018">
    <property type="protein sequence ID" value="ENV82129.1"/>
    <property type="molecule type" value="Genomic_DNA"/>
</dbReference>
<feature type="transmembrane region" description="Helical" evidence="6">
    <location>
        <begin position="150"/>
        <end position="168"/>
    </location>
</feature>
<feature type="transmembrane region" description="Helical" evidence="6">
    <location>
        <begin position="123"/>
        <end position="144"/>
    </location>
</feature>
<feature type="transmembrane region" description="Helical" evidence="6">
    <location>
        <begin position="20"/>
        <end position="39"/>
    </location>
</feature>
<organism evidence="7 8">
    <name type="scientific">Acinetobacter bouvetii DSM 14964 = CIP 107468</name>
    <dbReference type="NCBI Taxonomy" id="1120925"/>
    <lineage>
        <taxon>Bacteria</taxon>
        <taxon>Pseudomonadati</taxon>
        <taxon>Pseudomonadota</taxon>
        <taxon>Gammaproteobacteria</taxon>
        <taxon>Moraxellales</taxon>
        <taxon>Moraxellaceae</taxon>
        <taxon>Acinetobacter</taxon>
    </lineage>
</organism>
<dbReference type="Pfam" id="PF01027">
    <property type="entry name" value="Bax1-I"/>
    <property type="match status" value="1"/>
</dbReference>
<evidence type="ECO:0000256" key="4">
    <source>
        <dbReference type="ARBA" id="ARBA00022989"/>
    </source>
</evidence>
<evidence type="ECO:0000256" key="3">
    <source>
        <dbReference type="ARBA" id="ARBA00022692"/>
    </source>
</evidence>
<dbReference type="eggNOG" id="COG0670">
    <property type="taxonomic scope" value="Bacteria"/>
</dbReference>
<feature type="transmembrane region" description="Helical" evidence="6">
    <location>
        <begin position="180"/>
        <end position="202"/>
    </location>
</feature>
<evidence type="ECO:0000256" key="1">
    <source>
        <dbReference type="ARBA" id="ARBA00004141"/>
    </source>
</evidence>
<proteinExistence type="inferred from homology"/>
<comment type="similarity">
    <text evidence="2 6">Belongs to the BI1 family.</text>
</comment>
<evidence type="ECO:0000256" key="6">
    <source>
        <dbReference type="RuleBase" id="RU004379"/>
    </source>
</evidence>